<dbReference type="Proteomes" id="UP000663879">
    <property type="component" value="Unassembled WGS sequence"/>
</dbReference>
<proteinExistence type="predicted"/>
<dbReference type="InterPro" id="IPR039471">
    <property type="entry name" value="CXorf65-like"/>
</dbReference>
<comment type="caution">
    <text evidence="1">The sequence shown here is derived from an EMBL/GenBank/DDBJ whole genome shotgun (WGS) entry which is preliminary data.</text>
</comment>
<evidence type="ECO:0000313" key="2">
    <source>
        <dbReference type="Proteomes" id="UP000663879"/>
    </source>
</evidence>
<dbReference type="OrthoDB" id="2109241at2759"/>
<sequence length="203" mass="23790">MVQSLTKSSKLLSRKLSNKSLKINVDNYQPYGEDEKLYVPTEQQSLIGKFAILKYGNNKELIFNTECKARHLLDYFYKACSDTVTSQVIDIVDIEGNLKELREFKNEFCSNILQSRQIYILVEIKTAKFRHHSTDTLRPLLFDSELLTEKFYKKINDYKSTKMITTDSTHTLQIPKLEIKPIFINPKVKKISEPKLKRRNTFL</sequence>
<keyword evidence="2" id="KW-1185">Reference proteome</keyword>
<dbReference type="EMBL" id="CAJNOC010001477">
    <property type="protein sequence ID" value="CAF0868251.1"/>
    <property type="molecule type" value="Genomic_DNA"/>
</dbReference>
<dbReference type="AlphaFoldDB" id="A0A813XKK0"/>
<evidence type="ECO:0000313" key="1">
    <source>
        <dbReference type="EMBL" id="CAF0868251.1"/>
    </source>
</evidence>
<gene>
    <name evidence="1" type="ORF">OXX778_LOCUS9797</name>
</gene>
<protein>
    <submittedName>
        <fullName evidence="1">Uncharacterized protein</fullName>
    </submittedName>
</protein>
<reference evidence="1" key="1">
    <citation type="submission" date="2021-02" db="EMBL/GenBank/DDBJ databases">
        <authorList>
            <person name="Nowell W R."/>
        </authorList>
    </citation>
    <scope>NUCLEOTIDE SEQUENCE</scope>
    <source>
        <strain evidence="1">Ploen Becks lab</strain>
    </source>
</reference>
<organism evidence="1 2">
    <name type="scientific">Brachionus calyciflorus</name>
    <dbReference type="NCBI Taxonomy" id="104777"/>
    <lineage>
        <taxon>Eukaryota</taxon>
        <taxon>Metazoa</taxon>
        <taxon>Spiralia</taxon>
        <taxon>Gnathifera</taxon>
        <taxon>Rotifera</taxon>
        <taxon>Eurotatoria</taxon>
        <taxon>Monogononta</taxon>
        <taxon>Pseudotrocha</taxon>
        <taxon>Ploima</taxon>
        <taxon>Brachionidae</taxon>
        <taxon>Brachionus</taxon>
    </lineage>
</organism>
<accession>A0A813XKK0</accession>
<dbReference type="Pfam" id="PF15874">
    <property type="entry name" value="Il2rg"/>
    <property type="match status" value="1"/>
</dbReference>
<name>A0A813XKK0_9BILA</name>
<dbReference type="PANTHER" id="PTHR33887">
    <property type="entry name" value="PB1 DOMAIN-CONTAINING PROTEIN"/>
    <property type="match status" value="1"/>
</dbReference>
<dbReference type="PANTHER" id="PTHR33887:SF5">
    <property type="entry name" value="PB1 DOMAIN-CONTAINING PROTEIN"/>
    <property type="match status" value="1"/>
</dbReference>